<dbReference type="PANTHER" id="PTHR12526:SF635">
    <property type="entry name" value="GLYCOSYL TRANSFERASE GROUP 1"/>
    <property type="match status" value="1"/>
</dbReference>
<dbReference type="InterPro" id="IPR001296">
    <property type="entry name" value="Glyco_trans_1"/>
</dbReference>
<dbReference type="AlphaFoldDB" id="A0A2M8AQZ0"/>
<evidence type="ECO:0000259" key="1">
    <source>
        <dbReference type="Pfam" id="PF00534"/>
    </source>
</evidence>
<sequence>MPSVEKMRILICTDPGTVHSQRFIESLGRKAKVALFWYGDKRDFSGYEIPCYPLLWKKPVKVRWFGRILQEFAYFSTIALFNPTLIHVHREAKWCKKFKQWMPSIPIVFTSWGHIPKNQLMGSWGQNLTFASGFTADSQSLLDELHSVPGCEHKPAQIFRFGVSEDAFQLAPPSQELKRKLAIPFDGKVIYSARSLRPGYNHLTLVKAMPIVLKSIPEAYFVFVNNHGHRYSDALEYKNQLQDEMEQLGVLSHCRFLEHMENRADLAILFQTSDVVVSIPVEDGFPATIFEAMACGSPLVISDLPDYSGVIDNSNAISIEPTDVRKLAGAITLILTDENVSKNLRIAGLKTIAIKGNMVSELDGLLDYFQIVIDEDGNH</sequence>
<dbReference type="SUPFAM" id="SSF53756">
    <property type="entry name" value="UDP-Glycosyltransferase/glycogen phosphorylase"/>
    <property type="match status" value="1"/>
</dbReference>
<dbReference type="EMBL" id="PFUI01000278">
    <property type="protein sequence ID" value="PJB28035.1"/>
    <property type="molecule type" value="Genomic_DNA"/>
</dbReference>
<organism evidence="2 3">
    <name type="scientific">Candidatus Desantisbacteria bacterium CG_4_9_14_3_um_filter_40_11</name>
    <dbReference type="NCBI Taxonomy" id="1974546"/>
    <lineage>
        <taxon>Bacteria</taxon>
        <taxon>Candidatus Desantisiibacteriota</taxon>
    </lineage>
</organism>
<protein>
    <recommendedName>
        <fullName evidence="1">Glycosyl transferase family 1 domain-containing protein</fullName>
    </recommendedName>
</protein>
<dbReference type="GO" id="GO:0016757">
    <property type="term" value="F:glycosyltransferase activity"/>
    <property type="evidence" value="ECO:0007669"/>
    <property type="project" value="InterPro"/>
</dbReference>
<gene>
    <name evidence="2" type="ORF">CO110_10675</name>
</gene>
<proteinExistence type="predicted"/>
<evidence type="ECO:0000313" key="2">
    <source>
        <dbReference type="EMBL" id="PJB28035.1"/>
    </source>
</evidence>
<dbReference type="PANTHER" id="PTHR12526">
    <property type="entry name" value="GLYCOSYLTRANSFERASE"/>
    <property type="match status" value="1"/>
</dbReference>
<dbReference type="CDD" id="cd03801">
    <property type="entry name" value="GT4_PimA-like"/>
    <property type="match status" value="1"/>
</dbReference>
<dbReference type="Gene3D" id="3.40.50.2000">
    <property type="entry name" value="Glycogen Phosphorylase B"/>
    <property type="match status" value="2"/>
</dbReference>
<evidence type="ECO:0000313" key="3">
    <source>
        <dbReference type="Proteomes" id="UP000231366"/>
    </source>
</evidence>
<name>A0A2M8AQZ0_9BACT</name>
<dbReference type="Pfam" id="PF00534">
    <property type="entry name" value="Glycos_transf_1"/>
    <property type="match status" value="1"/>
</dbReference>
<accession>A0A2M8AQZ0</accession>
<dbReference type="Proteomes" id="UP000231366">
    <property type="component" value="Unassembled WGS sequence"/>
</dbReference>
<comment type="caution">
    <text evidence="2">The sequence shown here is derived from an EMBL/GenBank/DDBJ whole genome shotgun (WGS) entry which is preliminary data.</text>
</comment>
<reference evidence="3" key="1">
    <citation type="submission" date="2017-09" db="EMBL/GenBank/DDBJ databases">
        <title>Depth-based differentiation of microbial function through sediment-hosted aquifers and enrichment of novel symbionts in the deep terrestrial subsurface.</title>
        <authorList>
            <person name="Probst A.J."/>
            <person name="Ladd B."/>
            <person name="Jarett J.K."/>
            <person name="Geller-Mcgrath D.E."/>
            <person name="Sieber C.M.K."/>
            <person name="Emerson J.B."/>
            <person name="Anantharaman K."/>
            <person name="Thomas B.C."/>
            <person name="Malmstrom R."/>
            <person name="Stieglmeier M."/>
            <person name="Klingl A."/>
            <person name="Woyke T."/>
            <person name="Ryan C.M."/>
            <person name="Banfield J.F."/>
        </authorList>
    </citation>
    <scope>NUCLEOTIDE SEQUENCE [LARGE SCALE GENOMIC DNA]</scope>
</reference>
<feature type="domain" description="Glycosyl transferase family 1" evidence="1">
    <location>
        <begin position="175"/>
        <end position="348"/>
    </location>
</feature>